<dbReference type="PANTHER" id="PTHR10578">
    <property type="entry name" value="S -2-HYDROXY-ACID OXIDASE-RELATED"/>
    <property type="match status" value="1"/>
</dbReference>
<keyword evidence="2 7" id="KW-0285">Flavoprotein</keyword>
<evidence type="ECO:0000313" key="10">
    <source>
        <dbReference type="Proteomes" id="UP000001817"/>
    </source>
</evidence>
<dbReference type="PROSITE" id="PS51349">
    <property type="entry name" value="FMN_HYDROXY_ACID_DH_2"/>
    <property type="match status" value="1"/>
</dbReference>
<dbReference type="InterPro" id="IPR037396">
    <property type="entry name" value="FMN_HAD"/>
</dbReference>
<dbReference type="InterPro" id="IPR000262">
    <property type="entry name" value="FMN-dep_DH"/>
</dbReference>
<dbReference type="RefSeq" id="WP_011488185.1">
    <property type="nucleotide sequence ID" value="NC_007951.1"/>
</dbReference>
<feature type="binding site" evidence="7">
    <location>
        <begin position="324"/>
        <end position="328"/>
    </location>
    <ligand>
        <name>FMN</name>
        <dbReference type="ChEBI" id="CHEBI:58210"/>
    </ligand>
</feature>
<dbReference type="eggNOG" id="COG1304">
    <property type="taxonomic scope" value="Bacteria"/>
</dbReference>
<dbReference type="EMBL" id="CP000270">
    <property type="protein sequence ID" value="ABE30542.1"/>
    <property type="molecule type" value="Genomic_DNA"/>
</dbReference>
<dbReference type="Pfam" id="PF01070">
    <property type="entry name" value="FMN_dh"/>
    <property type="match status" value="1"/>
</dbReference>
<dbReference type="InterPro" id="IPR008259">
    <property type="entry name" value="FMN_hydac_DH_AS"/>
</dbReference>
<dbReference type="GO" id="GO:0004459">
    <property type="term" value="F:L-lactate dehydrogenase (NAD+) activity"/>
    <property type="evidence" value="ECO:0007669"/>
    <property type="project" value="TreeGrafter"/>
</dbReference>
<accession>Q13ZE7</accession>
<feature type="binding site" evidence="7">
    <location>
        <begin position="92"/>
        <end position="94"/>
    </location>
    <ligand>
        <name>FMN</name>
        <dbReference type="ChEBI" id="CHEBI:58210"/>
    </ligand>
</feature>
<feature type="binding site" evidence="7">
    <location>
        <position position="268"/>
    </location>
    <ligand>
        <name>FMN</name>
        <dbReference type="ChEBI" id="CHEBI:58210"/>
    </ligand>
</feature>
<feature type="binding site" evidence="7">
    <location>
        <position position="292"/>
    </location>
    <ligand>
        <name>glyoxylate</name>
        <dbReference type="ChEBI" id="CHEBI:36655"/>
    </ligand>
</feature>
<feature type="binding site" evidence="7">
    <location>
        <position position="295"/>
    </location>
    <ligand>
        <name>glyoxylate</name>
        <dbReference type="ChEBI" id="CHEBI:36655"/>
    </ligand>
</feature>
<name>Q13ZE7_PARXL</name>
<dbReference type="InterPro" id="IPR012133">
    <property type="entry name" value="Alpha-hydoxy_acid_DH_FMN"/>
</dbReference>
<dbReference type="CDD" id="cd02809">
    <property type="entry name" value="alpha_hydroxyacid_oxid_FMN"/>
    <property type="match status" value="1"/>
</dbReference>
<feature type="binding site" evidence="7">
    <location>
        <position position="290"/>
    </location>
    <ligand>
        <name>FMN</name>
        <dbReference type="ChEBI" id="CHEBI:58210"/>
    </ligand>
</feature>
<feature type="active site" description="Proton acceptor" evidence="6">
    <location>
        <position position="292"/>
    </location>
</feature>
<evidence type="ECO:0000256" key="5">
    <source>
        <dbReference type="ARBA" id="ARBA00024042"/>
    </source>
</evidence>
<feature type="binding site" evidence="7">
    <location>
        <begin position="347"/>
        <end position="348"/>
    </location>
    <ligand>
        <name>FMN</name>
        <dbReference type="ChEBI" id="CHEBI:58210"/>
    </ligand>
</feature>
<comment type="similarity">
    <text evidence="5">Belongs to the FMN-dependent alpha-hydroxy acid dehydrogenase family.</text>
</comment>
<dbReference type="AlphaFoldDB" id="Q13ZE7"/>
<protein>
    <submittedName>
        <fullName evidence="9">L-lactate dehydrogenase</fullName>
        <ecNumber evidence="9">1.1.2.3</ecNumber>
    </submittedName>
</protein>
<dbReference type="KEGG" id="bxb:DR64_122"/>
<feature type="binding site" evidence="7">
    <location>
        <position position="143"/>
    </location>
    <ligand>
        <name>glyoxylate</name>
        <dbReference type="ChEBI" id="CHEBI:36655"/>
    </ligand>
</feature>
<sequence length="396" mass="43461">MHARRAEQTDLPARLRNVLCLNDFANVAKRRLPGAMYAYVHGWSEDGATHRRNLYGFETRAFVPRVLVDIERRDTRTTLFGVEYAAPFGIAPMGCSRLAAAHADELLAREAATAGLPFILSGASLTPLETVRAAGSTSWFQAYIPGDFARIDPMLERVALAGYDTLVVNVDTAVHPQHEYADKRGFRSPFRPSAQLAWQALTRLPWCWRVLGESVLTRHPLRFENMDAIGGPPVFSRTLVRDIGRRGALSWAHIERIRQRWPGRLVLKGVMSADDALLAQRAGIDGIIVSNHGGRQVDCALGALDALDAIAARVDRDRLALIYDGGIRRGSDVLKALHGGAHFVLVGRPLLMAAAAADAIGIAYALSLLQREIGTNMGLLGINRIDEVAQLELRRD</sequence>
<dbReference type="GO" id="GO:0005886">
    <property type="term" value="C:plasma membrane"/>
    <property type="evidence" value="ECO:0007669"/>
    <property type="project" value="TreeGrafter"/>
</dbReference>
<evidence type="ECO:0000256" key="6">
    <source>
        <dbReference type="PIRSR" id="PIRSR000138-1"/>
    </source>
</evidence>
<keyword evidence="3 7" id="KW-0288">FMN</keyword>
<feature type="binding site" evidence="7">
    <location>
        <position position="141"/>
    </location>
    <ligand>
        <name>FMN</name>
        <dbReference type="ChEBI" id="CHEBI:58210"/>
    </ligand>
</feature>
<dbReference type="SUPFAM" id="SSF51395">
    <property type="entry name" value="FMN-linked oxidoreductases"/>
    <property type="match status" value="1"/>
</dbReference>
<proteinExistence type="inferred from homology"/>
<dbReference type="KEGG" id="bxe:Bxe_A2428"/>
<feature type="binding site" evidence="7">
    <location>
        <position position="39"/>
    </location>
    <ligand>
        <name>glyoxylate</name>
        <dbReference type="ChEBI" id="CHEBI:36655"/>
    </ligand>
</feature>
<gene>
    <name evidence="9" type="ORF">Bxe_A2428</name>
</gene>
<comment type="cofactor">
    <cofactor evidence="1">
        <name>FMN</name>
        <dbReference type="ChEBI" id="CHEBI:58210"/>
    </cofactor>
</comment>
<evidence type="ECO:0000313" key="9">
    <source>
        <dbReference type="EMBL" id="ABE30542.1"/>
    </source>
</evidence>
<evidence type="ECO:0000256" key="1">
    <source>
        <dbReference type="ARBA" id="ARBA00001917"/>
    </source>
</evidence>
<dbReference type="PANTHER" id="PTHR10578:SF107">
    <property type="entry name" value="2-HYDROXYACID OXIDASE 1"/>
    <property type="match status" value="1"/>
</dbReference>
<evidence type="ECO:0000259" key="8">
    <source>
        <dbReference type="PROSITE" id="PS51349"/>
    </source>
</evidence>
<dbReference type="Proteomes" id="UP000001817">
    <property type="component" value="Chromosome 1"/>
</dbReference>
<dbReference type="GO" id="GO:0004460">
    <property type="term" value="F:L-lactate dehydrogenase (cytochrome) activity"/>
    <property type="evidence" value="ECO:0007669"/>
    <property type="project" value="UniProtKB-EC"/>
</dbReference>
<dbReference type="STRING" id="266265.Bxe_A2428"/>
<dbReference type="OrthoDB" id="9770452at2"/>
<dbReference type="Gene3D" id="3.20.20.70">
    <property type="entry name" value="Aldolase class I"/>
    <property type="match status" value="1"/>
</dbReference>
<evidence type="ECO:0000256" key="2">
    <source>
        <dbReference type="ARBA" id="ARBA00022630"/>
    </source>
</evidence>
<dbReference type="PIRSF" id="PIRSF000138">
    <property type="entry name" value="Al-hdrx_acd_dh"/>
    <property type="match status" value="1"/>
</dbReference>
<keyword evidence="4 9" id="KW-0560">Oxidoreductase</keyword>
<feature type="domain" description="FMN hydroxy acid dehydrogenase" evidence="8">
    <location>
        <begin position="13"/>
        <end position="396"/>
    </location>
</feature>
<organism evidence="9 10">
    <name type="scientific">Paraburkholderia xenovorans (strain LB400)</name>
    <dbReference type="NCBI Taxonomy" id="266265"/>
    <lineage>
        <taxon>Bacteria</taxon>
        <taxon>Pseudomonadati</taxon>
        <taxon>Pseudomonadota</taxon>
        <taxon>Betaproteobacteria</taxon>
        <taxon>Burkholderiales</taxon>
        <taxon>Burkholderiaceae</taxon>
        <taxon>Paraburkholderia</taxon>
    </lineage>
</organism>
<dbReference type="PATRIC" id="fig|266265.5.peg.2101"/>
<evidence type="ECO:0000256" key="7">
    <source>
        <dbReference type="PIRSR" id="PIRSR000138-2"/>
    </source>
</evidence>
<evidence type="ECO:0000256" key="4">
    <source>
        <dbReference type="ARBA" id="ARBA00023002"/>
    </source>
</evidence>
<dbReference type="EC" id="1.1.2.3" evidence="9"/>
<keyword evidence="10" id="KW-1185">Reference proteome</keyword>
<reference evidence="9 10" key="1">
    <citation type="journal article" date="2006" name="Proc. Natl. Acad. Sci. U.S.A.">
        <title>Burkholderia xenovorans LB400 harbors a multi-replicon, 9.73-Mbp genome shaped for versatility.</title>
        <authorList>
            <person name="Chain P.S."/>
            <person name="Denef V.J."/>
            <person name="Konstantinidis K.T."/>
            <person name="Vergez L.M."/>
            <person name="Agullo L."/>
            <person name="Reyes V.L."/>
            <person name="Hauser L."/>
            <person name="Cordova M."/>
            <person name="Gomez L."/>
            <person name="Gonzalez M."/>
            <person name="Land M."/>
            <person name="Lao V."/>
            <person name="Larimer F."/>
            <person name="LiPuma J.J."/>
            <person name="Mahenthiralingam E."/>
            <person name="Malfatti S.A."/>
            <person name="Marx C.J."/>
            <person name="Parnell J.J."/>
            <person name="Ramette A."/>
            <person name="Richardson P."/>
            <person name="Seeger M."/>
            <person name="Smith D."/>
            <person name="Spilker T."/>
            <person name="Sul W.J."/>
            <person name="Tsoi T.V."/>
            <person name="Ulrich L.E."/>
            <person name="Zhulin I.B."/>
            <person name="Tiedje J.M."/>
        </authorList>
    </citation>
    <scope>NUCLEOTIDE SEQUENCE [LARGE SCALE GENOMIC DNA]</scope>
    <source>
        <strain evidence="9 10">LB400</strain>
    </source>
</reference>
<feature type="binding site" evidence="7">
    <location>
        <position position="121"/>
    </location>
    <ligand>
        <name>FMN</name>
        <dbReference type="ChEBI" id="CHEBI:58210"/>
    </ligand>
</feature>
<evidence type="ECO:0000256" key="3">
    <source>
        <dbReference type="ARBA" id="ARBA00022643"/>
    </source>
</evidence>
<dbReference type="GO" id="GO:0009060">
    <property type="term" value="P:aerobic respiration"/>
    <property type="evidence" value="ECO:0007669"/>
    <property type="project" value="TreeGrafter"/>
</dbReference>
<dbReference type="GO" id="GO:0010181">
    <property type="term" value="F:FMN binding"/>
    <property type="evidence" value="ECO:0007669"/>
    <property type="project" value="InterPro"/>
</dbReference>
<dbReference type="InterPro" id="IPR013785">
    <property type="entry name" value="Aldolase_TIM"/>
</dbReference>
<dbReference type="PROSITE" id="PS00557">
    <property type="entry name" value="FMN_HYDROXY_ACID_DH_1"/>
    <property type="match status" value="1"/>
</dbReference>